<evidence type="ECO:0000256" key="3">
    <source>
        <dbReference type="ARBA" id="ARBA00022692"/>
    </source>
</evidence>
<keyword evidence="3 7" id="KW-0812">Transmembrane</keyword>
<feature type="transmembrane region" description="Helical" evidence="7">
    <location>
        <begin position="335"/>
        <end position="360"/>
    </location>
</feature>
<sequence>MKIQNGYVHLVKTALSDFRRNKVRTILTSLGIMIGVYSVVLLIALGLGLKNYIEGQFNSMGANLIMILPGSGFTGEGGAGFGGQGTVGGVSFDERDLNTLERISEIDYIVPIVMKGASIEGDSDKKFGYVMGINDDAFKLMNVEMEYGTEFTKTDIQAATKVSVIGYTLAEKLYGNPSDALGKTVRVNDQRFKIVGVAKKKGDQQADGALYVPFRTTYASINPDKKFWAIYLGIKSDDILPTVKAKAEEALLKRYKADDFAVTEQSELLNSINQIFGIINMVLIAIGSISLLVGGVGIMNIMYATVTERTKEIGIRRAVGATQNDILQQFLTESLMLSIFGGILGLLFASLSVFAIRTFFPASVNLLAVLVSFIVPSAIGVFFGVFPARRAAKLSPIEAIRYE</sequence>
<feature type="transmembrane region" description="Helical" evidence="7">
    <location>
        <begin position="26"/>
        <end position="49"/>
    </location>
</feature>
<feature type="transmembrane region" description="Helical" evidence="7">
    <location>
        <begin position="366"/>
        <end position="386"/>
    </location>
</feature>
<keyword evidence="4 7" id="KW-1133">Transmembrane helix</keyword>
<evidence type="ECO:0000313" key="10">
    <source>
        <dbReference type="EMBL" id="KKQ46116.1"/>
    </source>
</evidence>
<dbReference type="Pfam" id="PF02687">
    <property type="entry name" value="FtsX"/>
    <property type="match status" value="1"/>
</dbReference>
<feature type="domain" description="MacB-like periplasmic core" evidence="9">
    <location>
        <begin position="25"/>
        <end position="249"/>
    </location>
</feature>
<keyword evidence="2" id="KW-1003">Cell membrane</keyword>
<evidence type="ECO:0000256" key="2">
    <source>
        <dbReference type="ARBA" id="ARBA00022475"/>
    </source>
</evidence>
<comment type="subcellular location">
    <subcellularLocation>
        <location evidence="1">Cell membrane</location>
        <topology evidence="1">Multi-pass membrane protein</topology>
    </subcellularLocation>
</comment>
<dbReference type="Pfam" id="PF12704">
    <property type="entry name" value="MacB_PCD"/>
    <property type="match status" value="1"/>
</dbReference>
<evidence type="ECO:0000256" key="5">
    <source>
        <dbReference type="ARBA" id="ARBA00023136"/>
    </source>
</evidence>
<feature type="domain" description="ABC3 transporter permease C-terminal" evidence="8">
    <location>
        <begin position="285"/>
        <end position="396"/>
    </location>
</feature>
<proteinExistence type="inferred from homology"/>
<dbReference type="GO" id="GO:0022857">
    <property type="term" value="F:transmembrane transporter activity"/>
    <property type="evidence" value="ECO:0007669"/>
    <property type="project" value="TreeGrafter"/>
</dbReference>
<evidence type="ECO:0000256" key="4">
    <source>
        <dbReference type="ARBA" id="ARBA00022989"/>
    </source>
</evidence>
<evidence type="ECO:0000256" key="6">
    <source>
        <dbReference type="ARBA" id="ARBA00038076"/>
    </source>
</evidence>
<comment type="caution">
    <text evidence="10">The sequence shown here is derived from an EMBL/GenBank/DDBJ whole genome shotgun (WGS) entry which is preliminary data.</text>
</comment>
<keyword evidence="5 7" id="KW-0472">Membrane</keyword>
<dbReference type="InterPro" id="IPR003838">
    <property type="entry name" value="ABC3_permease_C"/>
</dbReference>
<dbReference type="PANTHER" id="PTHR30572">
    <property type="entry name" value="MEMBRANE COMPONENT OF TRANSPORTER-RELATED"/>
    <property type="match status" value="1"/>
</dbReference>
<gene>
    <name evidence="10" type="ORF">US62_C0005G0039</name>
</gene>
<organism evidence="10 11">
    <name type="scientific">Candidatus Woesebacteria bacterium GW2011_GWA1_37_8</name>
    <dbReference type="NCBI Taxonomy" id="1618546"/>
    <lineage>
        <taxon>Bacteria</taxon>
        <taxon>Candidatus Woeseibacteriota</taxon>
    </lineage>
</organism>
<accession>A0A0G0L086</accession>
<protein>
    <recommendedName>
        <fullName evidence="12">ABC transporter, permease protein</fullName>
    </recommendedName>
</protein>
<evidence type="ECO:0008006" key="12">
    <source>
        <dbReference type="Google" id="ProtNLM"/>
    </source>
</evidence>
<dbReference type="EMBL" id="LBTR01000005">
    <property type="protein sequence ID" value="KKQ46116.1"/>
    <property type="molecule type" value="Genomic_DNA"/>
</dbReference>
<evidence type="ECO:0000256" key="7">
    <source>
        <dbReference type="SAM" id="Phobius"/>
    </source>
</evidence>
<dbReference type="InterPro" id="IPR025857">
    <property type="entry name" value="MacB_PCD"/>
</dbReference>
<evidence type="ECO:0000259" key="8">
    <source>
        <dbReference type="Pfam" id="PF02687"/>
    </source>
</evidence>
<dbReference type="GO" id="GO:0005886">
    <property type="term" value="C:plasma membrane"/>
    <property type="evidence" value="ECO:0007669"/>
    <property type="project" value="UniProtKB-SubCell"/>
</dbReference>
<dbReference type="InterPro" id="IPR050250">
    <property type="entry name" value="Macrolide_Exporter_MacB"/>
</dbReference>
<dbReference type="Proteomes" id="UP000034603">
    <property type="component" value="Unassembled WGS sequence"/>
</dbReference>
<reference evidence="10 11" key="1">
    <citation type="journal article" date="2015" name="Nature">
        <title>rRNA introns, odd ribosomes, and small enigmatic genomes across a large radiation of phyla.</title>
        <authorList>
            <person name="Brown C.T."/>
            <person name="Hug L.A."/>
            <person name="Thomas B.C."/>
            <person name="Sharon I."/>
            <person name="Castelle C.J."/>
            <person name="Singh A."/>
            <person name="Wilkins M.J."/>
            <person name="Williams K.H."/>
            <person name="Banfield J.F."/>
        </authorList>
    </citation>
    <scope>NUCLEOTIDE SEQUENCE [LARGE SCALE GENOMIC DNA]</scope>
</reference>
<evidence type="ECO:0000256" key="1">
    <source>
        <dbReference type="ARBA" id="ARBA00004651"/>
    </source>
</evidence>
<comment type="similarity">
    <text evidence="6">Belongs to the ABC-4 integral membrane protein family.</text>
</comment>
<dbReference type="AlphaFoldDB" id="A0A0G0L086"/>
<dbReference type="PANTHER" id="PTHR30572:SF4">
    <property type="entry name" value="ABC TRANSPORTER PERMEASE YTRF"/>
    <property type="match status" value="1"/>
</dbReference>
<name>A0A0G0L086_9BACT</name>
<feature type="transmembrane region" description="Helical" evidence="7">
    <location>
        <begin position="275"/>
        <end position="303"/>
    </location>
</feature>
<evidence type="ECO:0000313" key="11">
    <source>
        <dbReference type="Proteomes" id="UP000034603"/>
    </source>
</evidence>
<evidence type="ECO:0000259" key="9">
    <source>
        <dbReference type="Pfam" id="PF12704"/>
    </source>
</evidence>